<dbReference type="InterPro" id="IPR006015">
    <property type="entry name" value="Universal_stress_UspA"/>
</dbReference>
<comment type="caution">
    <text evidence="4">The sequence shown here is derived from an EMBL/GenBank/DDBJ whole genome shotgun (WGS) entry which is preliminary data.</text>
</comment>
<dbReference type="PIRSF" id="PIRSF006276">
    <property type="entry name" value="UspA"/>
    <property type="match status" value="1"/>
</dbReference>
<dbReference type="CDD" id="cd00293">
    <property type="entry name" value="USP-like"/>
    <property type="match status" value="1"/>
</dbReference>
<dbReference type="EMBL" id="MIJZ01000016">
    <property type="protein sequence ID" value="OEG09615.1"/>
    <property type="molecule type" value="Genomic_DNA"/>
</dbReference>
<dbReference type="PANTHER" id="PTHR46268:SF6">
    <property type="entry name" value="UNIVERSAL STRESS PROTEIN UP12"/>
    <property type="match status" value="1"/>
</dbReference>
<dbReference type="SUPFAM" id="SSF52402">
    <property type="entry name" value="Adenine nucleotide alpha hydrolases-like"/>
    <property type="match status" value="1"/>
</dbReference>
<dbReference type="STRING" id="903984.BCR21_14830"/>
<gene>
    <name evidence="4" type="ORF">BCR21_14830</name>
</gene>
<dbReference type="Pfam" id="PF00582">
    <property type="entry name" value="Usp"/>
    <property type="match status" value="1"/>
</dbReference>
<dbReference type="PANTHER" id="PTHR46268">
    <property type="entry name" value="STRESS RESPONSE PROTEIN NHAX"/>
    <property type="match status" value="1"/>
</dbReference>
<dbReference type="InterPro" id="IPR006016">
    <property type="entry name" value="UspA"/>
</dbReference>
<feature type="domain" description="UspA" evidence="3">
    <location>
        <begin position="9"/>
        <end position="150"/>
    </location>
</feature>
<dbReference type="GO" id="GO:0005737">
    <property type="term" value="C:cytoplasm"/>
    <property type="evidence" value="ECO:0007669"/>
    <property type="project" value="UniProtKB-SubCell"/>
</dbReference>
<dbReference type="PRINTS" id="PR01438">
    <property type="entry name" value="UNVRSLSTRESS"/>
</dbReference>
<accession>A0A1E5GAJ1</accession>
<dbReference type="Proteomes" id="UP000094068">
    <property type="component" value="Unassembled WGS sequence"/>
</dbReference>
<comment type="subcellular location">
    <subcellularLocation>
        <location evidence="2">Cytoplasm</location>
    </subcellularLocation>
</comment>
<sequence length="155" mass="17154">MSTVLTQTYKNILVGVDGSDQGNLAYQQAIEVAKRNNGRVIVAHVIENKVYMMMGYSSLNDGLLDQETESAKEILEDCKAYAKSADFTQVETVITYGVAKEVMCKELPEKYDVDLIMVGQSGLNAVERLMMGSVSSYIIRHAPCDVLIVHPETKK</sequence>
<organism evidence="4 5">
    <name type="scientific">Enterococcus ureasiticus</name>
    <dbReference type="NCBI Taxonomy" id="903984"/>
    <lineage>
        <taxon>Bacteria</taxon>
        <taxon>Bacillati</taxon>
        <taxon>Bacillota</taxon>
        <taxon>Bacilli</taxon>
        <taxon>Lactobacillales</taxon>
        <taxon>Enterococcaceae</taxon>
        <taxon>Enterococcus</taxon>
    </lineage>
</organism>
<evidence type="ECO:0000313" key="4">
    <source>
        <dbReference type="EMBL" id="OEG09615.1"/>
    </source>
</evidence>
<name>A0A1E5GAJ1_9ENTE</name>
<comment type="similarity">
    <text evidence="1 2">Belongs to the universal stress protein A family.</text>
</comment>
<protein>
    <recommendedName>
        <fullName evidence="2">Universal stress protein</fullName>
    </recommendedName>
</protein>
<reference evidence="5" key="1">
    <citation type="submission" date="2016-09" db="EMBL/GenBank/DDBJ databases">
        <authorList>
            <person name="Gulvik C.A."/>
        </authorList>
    </citation>
    <scope>NUCLEOTIDE SEQUENCE [LARGE SCALE GENOMIC DNA]</scope>
    <source>
        <strain evidence="5">DSM 23328</strain>
    </source>
</reference>
<keyword evidence="5" id="KW-1185">Reference proteome</keyword>
<dbReference type="Gene3D" id="3.40.50.620">
    <property type="entry name" value="HUPs"/>
    <property type="match status" value="1"/>
</dbReference>
<dbReference type="InterPro" id="IPR014729">
    <property type="entry name" value="Rossmann-like_a/b/a_fold"/>
</dbReference>
<proteinExistence type="inferred from homology"/>
<evidence type="ECO:0000259" key="3">
    <source>
        <dbReference type="Pfam" id="PF00582"/>
    </source>
</evidence>
<dbReference type="AlphaFoldDB" id="A0A1E5GAJ1"/>
<evidence type="ECO:0000256" key="1">
    <source>
        <dbReference type="ARBA" id="ARBA00008791"/>
    </source>
</evidence>
<evidence type="ECO:0000256" key="2">
    <source>
        <dbReference type="PIRNR" id="PIRNR006276"/>
    </source>
</evidence>
<keyword evidence="2" id="KW-0963">Cytoplasm</keyword>
<evidence type="ECO:0000313" key="5">
    <source>
        <dbReference type="Proteomes" id="UP000094068"/>
    </source>
</evidence>